<keyword evidence="3" id="KW-1185">Reference proteome</keyword>
<evidence type="ECO:0000313" key="3">
    <source>
        <dbReference type="Proteomes" id="UP000431401"/>
    </source>
</evidence>
<keyword evidence="1" id="KW-0472">Membrane</keyword>
<dbReference type="EMBL" id="WEGI01000013">
    <property type="protein sequence ID" value="MQY30300.1"/>
    <property type="molecule type" value="Genomic_DNA"/>
</dbReference>
<gene>
    <name evidence="2" type="ORF">NRB56_59020</name>
</gene>
<dbReference type="Proteomes" id="UP000431401">
    <property type="component" value="Unassembled WGS sequence"/>
</dbReference>
<evidence type="ECO:0000256" key="1">
    <source>
        <dbReference type="SAM" id="Phobius"/>
    </source>
</evidence>
<organism evidence="2 3">
    <name type="scientific">Nocardia aurantia</name>
    <dbReference type="NCBI Taxonomy" id="2585199"/>
    <lineage>
        <taxon>Bacteria</taxon>
        <taxon>Bacillati</taxon>
        <taxon>Actinomycetota</taxon>
        <taxon>Actinomycetes</taxon>
        <taxon>Mycobacteriales</taxon>
        <taxon>Nocardiaceae</taxon>
        <taxon>Nocardia</taxon>
    </lineage>
</organism>
<feature type="transmembrane region" description="Helical" evidence="1">
    <location>
        <begin position="70"/>
        <end position="89"/>
    </location>
</feature>
<accession>A0A7K0DWZ7</accession>
<proteinExistence type="predicted"/>
<comment type="caution">
    <text evidence="2">The sequence shown here is derived from an EMBL/GenBank/DDBJ whole genome shotgun (WGS) entry which is preliminary data.</text>
</comment>
<dbReference type="AlphaFoldDB" id="A0A7K0DWZ7"/>
<reference evidence="2 3" key="1">
    <citation type="submission" date="2019-10" db="EMBL/GenBank/DDBJ databases">
        <title>Nocardia macrotermitis sp. nov. and Nocardia aurantia sp. nov., isolated from the gut of fungus growing-termite Macrotermes natalensis.</title>
        <authorList>
            <person name="Benndorf R."/>
            <person name="Schwitalla J."/>
            <person name="Martin K."/>
            <person name="De Beer W."/>
            <person name="Kaster A.-K."/>
            <person name="Vollmers J."/>
            <person name="Poulsen M."/>
            <person name="Beemelmanns C."/>
        </authorList>
    </citation>
    <scope>NUCLEOTIDE SEQUENCE [LARGE SCALE GENOMIC DNA]</scope>
    <source>
        <strain evidence="2 3">RB56</strain>
    </source>
</reference>
<feature type="transmembrane region" description="Helical" evidence="1">
    <location>
        <begin position="46"/>
        <end position="64"/>
    </location>
</feature>
<evidence type="ECO:0000313" key="2">
    <source>
        <dbReference type="EMBL" id="MQY30300.1"/>
    </source>
</evidence>
<keyword evidence="1" id="KW-0812">Transmembrane</keyword>
<protein>
    <submittedName>
        <fullName evidence="2">Uncharacterized protein</fullName>
    </submittedName>
</protein>
<sequence>MRSGSGRFRRPAAPRRCADFPYSGAMAKEIDRVRARSALATVKESPFIATVALLPVVAVLGVVWWLTNWFVALIVLVLLGAVVVVRGKLLH</sequence>
<name>A0A7K0DWZ7_9NOCA</name>
<keyword evidence="1" id="KW-1133">Transmembrane helix</keyword>